<evidence type="ECO:0000256" key="1">
    <source>
        <dbReference type="ARBA" id="ARBA00005044"/>
    </source>
</evidence>
<dbReference type="NCBIfam" id="TIGR00033">
    <property type="entry name" value="aroC"/>
    <property type="match status" value="1"/>
</dbReference>
<evidence type="ECO:0000256" key="3">
    <source>
        <dbReference type="ARBA" id="ARBA00013036"/>
    </source>
</evidence>
<organism evidence="13 14">
    <name type="scientific">Ferroglobus placidus (strain DSM 10642 / AEDII12DO)</name>
    <dbReference type="NCBI Taxonomy" id="589924"/>
    <lineage>
        <taxon>Archaea</taxon>
        <taxon>Methanobacteriati</taxon>
        <taxon>Methanobacteriota</taxon>
        <taxon>Archaeoglobi</taxon>
        <taxon>Archaeoglobales</taxon>
        <taxon>Archaeoglobaceae</taxon>
        <taxon>Ferroglobus</taxon>
    </lineage>
</organism>
<evidence type="ECO:0000256" key="7">
    <source>
        <dbReference type="ARBA" id="ARBA00022827"/>
    </source>
</evidence>
<dbReference type="GO" id="GO:0009423">
    <property type="term" value="P:chorismate biosynthetic process"/>
    <property type="evidence" value="ECO:0007669"/>
    <property type="project" value="UniProtKB-UniRule"/>
</dbReference>
<keyword evidence="7 11" id="KW-0274">FAD</keyword>
<dbReference type="SUPFAM" id="SSF103263">
    <property type="entry name" value="Chorismate synthase, AroC"/>
    <property type="match status" value="1"/>
</dbReference>
<dbReference type="Proteomes" id="UP000002613">
    <property type="component" value="Chromosome"/>
</dbReference>
<dbReference type="GeneID" id="8779429"/>
<evidence type="ECO:0000313" key="14">
    <source>
        <dbReference type="Proteomes" id="UP000002613"/>
    </source>
</evidence>
<comment type="pathway">
    <text evidence="1 11 12">Metabolic intermediate biosynthesis; chorismate biosynthesis; chorismate from D-erythrose 4-phosphate and phosphoenolpyruvate: step 7/7.</text>
</comment>
<keyword evidence="9 11" id="KW-0057">Aromatic amino acid biosynthesis</keyword>
<feature type="binding site" evidence="11">
    <location>
        <begin position="301"/>
        <end position="305"/>
    </location>
    <ligand>
        <name>FMN</name>
        <dbReference type="ChEBI" id="CHEBI:58210"/>
    </ligand>
</feature>
<dbReference type="GO" id="GO:0005829">
    <property type="term" value="C:cytosol"/>
    <property type="evidence" value="ECO:0007669"/>
    <property type="project" value="TreeGrafter"/>
</dbReference>
<comment type="function">
    <text evidence="11">Catalyzes the anti-1,4-elimination of the C-3 phosphate and the C-6 proR hydrogen from 5-enolpyruvylshikimate-3-phosphate (EPSP) to yield chorismate, which is the branch point compound that serves as the starting substrate for the three terminal pathways of aromatic amino acid biosynthesis. This reaction introduces a second double bond into the aromatic ring system.</text>
</comment>
<dbReference type="eggNOG" id="arCOG04133">
    <property type="taxonomic scope" value="Archaea"/>
</dbReference>
<dbReference type="PROSITE" id="PS00787">
    <property type="entry name" value="CHORISMATE_SYNTHASE_1"/>
    <property type="match status" value="1"/>
</dbReference>
<keyword evidence="8 11" id="KW-0521">NADP</keyword>
<keyword evidence="4 11" id="KW-0028">Amino-acid biosynthesis</keyword>
<dbReference type="HOGENOM" id="CLU_034547_0_2_2"/>
<dbReference type="Pfam" id="PF01264">
    <property type="entry name" value="Chorismate_synt"/>
    <property type="match status" value="1"/>
</dbReference>
<comment type="catalytic activity">
    <reaction evidence="11 12">
        <text>5-O-(1-carboxyvinyl)-3-phosphoshikimate = chorismate + phosphate</text>
        <dbReference type="Rhea" id="RHEA:21020"/>
        <dbReference type="ChEBI" id="CHEBI:29748"/>
        <dbReference type="ChEBI" id="CHEBI:43474"/>
        <dbReference type="ChEBI" id="CHEBI:57701"/>
        <dbReference type="EC" id="4.2.3.5"/>
    </reaction>
</comment>
<dbReference type="PROSITE" id="PS00789">
    <property type="entry name" value="CHORISMATE_SYNTHASE_3"/>
    <property type="match status" value="1"/>
</dbReference>
<dbReference type="PIRSF" id="PIRSF001456">
    <property type="entry name" value="Chorismate_synth"/>
    <property type="match status" value="1"/>
</dbReference>
<dbReference type="PANTHER" id="PTHR21085">
    <property type="entry name" value="CHORISMATE SYNTHASE"/>
    <property type="match status" value="1"/>
</dbReference>
<evidence type="ECO:0000256" key="5">
    <source>
        <dbReference type="ARBA" id="ARBA00022630"/>
    </source>
</evidence>
<proteinExistence type="inferred from homology"/>
<comment type="similarity">
    <text evidence="2 11 12">Belongs to the chorismate synthase family.</text>
</comment>
<dbReference type="GO" id="GO:0010181">
    <property type="term" value="F:FMN binding"/>
    <property type="evidence" value="ECO:0007669"/>
    <property type="project" value="TreeGrafter"/>
</dbReference>
<dbReference type="InterPro" id="IPR035904">
    <property type="entry name" value="Chorismate_synth_AroC_sf"/>
</dbReference>
<dbReference type="CDD" id="cd07304">
    <property type="entry name" value="Chorismate_synthase"/>
    <property type="match status" value="1"/>
</dbReference>
<comment type="caution">
    <text evidence="11">Lacks conserved residue(s) required for the propagation of feature annotation.</text>
</comment>
<accession>D3RZX6</accession>
<evidence type="ECO:0000256" key="9">
    <source>
        <dbReference type="ARBA" id="ARBA00023141"/>
    </source>
</evidence>
<dbReference type="EMBL" id="CP001899">
    <property type="protein sequence ID" value="ADC66039.1"/>
    <property type="molecule type" value="Genomic_DNA"/>
</dbReference>
<keyword evidence="14" id="KW-1185">Reference proteome</keyword>
<dbReference type="STRING" id="589924.Ferp_1899"/>
<dbReference type="PaxDb" id="589924-Ferp_1899"/>
<dbReference type="Gene3D" id="3.60.150.10">
    <property type="entry name" value="Chorismate synthase AroC"/>
    <property type="match status" value="1"/>
</dbReference>
<dbReference type="NCBIfam" id="NF003793">
    <property type="entry name" value="PRK05382.1"/>
    <property type="match status" value="1"/>
</dbReference>
<evidence type="ECO:0000256" key="4">
    <source>
        <dbReference type="ARBA" id="ARBA00022605"/>
    </source>
</evidence>
<dbReference type="PANTHER" id="PTHR21085:SF0">
    <property type="entry name" value="CHORISMATE SYNTHASE"/>
    <property type="match status" value="1"/>
</dbReference>
<dbReference type="GO" id="GO:0008652">
    <property type="term" value="P:amino acid biosynthetic process"/>
    <property type="evidence" value="ECO:0007669"/>
    <property type="project" value="UniProtKB-KW"/>
</dbReference>
<dbReference type="UniPathway" id="UPA00053">
    <property type="reaction ID" value="UER00090"/>
</dbReference>
<evidence type="ECO:0000256" key="10">
    <source>
        <dbReference type="ARBA" id="ARBA00023239"/>
    </source>
</evidence>
<gene>
    <name evidence="11" type="primary">aroC</name>
    <name evidence="13" type="ordered locus">Ferp_1899</name>
</gene>
<keyword evidence="5 11" id="KW-0285">Flavoprotein</keyword>
<reference evidence="13 14" key="2">
    <citation type="journal article" date="2011" name="Stand. Genomic Sci.">
        <title>Complete genome sequence of Ferroglobus placidus AEDII12DO.</title>
        <authorList>
            <person name="Anderson I."/>
            <person name="Risso C."/>
            <person name="Holmes D."/>
            <person name="Lucas S."/>
            <person name="Copeland A."/>
            <person name="Lapidus A."/>
            <person name="Cheng J.F."/>
            <person name="Bruce D."/>
            <person name="Goodwin L."/>
            <person name="Pitluck S."/>
            <person name="Saunders E."/>
            <person name="Brettin T."/>
            <person name="Detter J.C."/>
            <person name="Han C."/>
            <person name="Tapia R."/>
            <person name="Larimer F."/>
            <person name="Land M."/>
            <person name="Hauser L."/>
            <person name="Woyke T."/>
            <person name="Lovley D."/>
            <person name="Kyrpides N."/>
            <person name="Ivanova N."/>
        </authorList>
    </citation>
    <scope>NUCLEOTIDE SEQUENCE [LARGE SCALE GENOMIC DNA]</scope>
    <source>
        <strain evidence="14">DSM 10642 / AEDII12DO</strain>
    </source>
</reference>
<dbReference type="RefSeq" id="WP_012966378.1">
    <property type="nucleotide sequence ID" value="NC_013849.1"/>
</dbReference>
<comment type="cofactor">
    <cofactor evidence="11 12">
        <name>FMNH2</name>
        <dbReference type="ChEBI" id="CHEBI:57618"/>
    </cofactor>
    <text evidence="11 12">Reduced FMN (FMNH(2)).</text>
</comment>
<dbReference type="GO" id="GO:0009073">
    <property type="term" value="P:aromatic amino acid family biosynthetic process"/>
    <property type="evidence" value="ECO:0007669"/>
    <property type="project" value="UniProtKB-KW"/>
</dbReference>
<sequence>MPGNSFGHVFRVTTFGESHGRAVGCVVDGCPAGLRIKKEDIQKELDRRKPGGRLFSPRKEKDEVEILSGIFEEKTLGTPIAMVVYNKDVDSKPYEQIKNLLRPGHADYTYLAKFGVRDWRGGGRSSARETVGRVAAGAIAKKVLSQFGVKVMGYVVEIAGIKANLEGMDAEEIFERAEKSEIRCADYEAEEKMIEKIIEARKEGDSVGGVVEVVIRGLPAGVGEPVFMKLDAYLAYAMMSIPAVKGVEIGAGFRAARMKGSEMNDEMTIDGGRIKFLSNNAGGVLGGISTGEDVVVRLAVKPTPSISKRQRTVNIETFSEDEIVVRGRHDPCIAPRAVPVAEAMAAIATLDLMMMQNLVPRFF</sequence>
<dbReference type="InterPro" id="IPR020541">
    <property type="entry name" value="Chorismate_synthase_CS"/>
</dbReference>
<keyword evidence="6 11" id="KW-0288">FMN</keyword>
<feature type="binding site" evidence="11">
    <location>
        <position position="53"/>
    </location>
    <ligand>
        <name>NADP(+)</name>
        <dbReference type="ChEBI" id="CHEBI:58349"/>
    </ligand>
</feature>
<evidence type="ECO:0000256" key="6">
    <source>
        <dbReference type="ARBA" id="ARBA00022643"/>
    </source>
</evidence>
<name>D3RZX6_FERPA</name>
<evidence type="ECO:0000256" key="8">
    <source>
        <dbReference type="ARBA" id="ARBA00022857"/>
    </source>
</evidence>
<dbReference type="PROSITE" id="PS00788">
    <property type="entry name" value="CHORISMATE_SYNTHASE_2"/>
    <property type="match status" value="1"/>
</dbReference>
<protein>
    <recommendedName>
        <fullName evidence="3 11">Chorismate synthase</fullName>
        <shortName evidence="11">CS</shortName>
        <ecNumber evidence="3 11">4.2.3.5</ecNumber>
    </recommendedName>
    <alternativeName>
        <fullName evidence="11">5-enolpyruvylshikimate-3-phosphate phospholyase</fullName>
    </alternativeName>
</protein>
<dbReference type="HAMAP" id="MF_00300">
    <property type="entry name" value="Chorismate_synth"/>
    <property type="match status" value="1"/>
</dbReference>
<feature type="binding site" evidence="11">
    <location>
        <position position="48"/>
    </location>
    <ligand>
        <name>NADP(+)</name>
        <dbReference type="ChEBI" id="CHEBI:58349"/>
    </ligand>
</feature>
<dbReference type="OrthoDB" id="33049at2157"/>
<dbReference type="AlphaFoldDB" id="D3RZX6"/>
<dbReference type="EC" id="4.2.3.5" evidence="3 11"/>
<feature type="binding site" evidence="11">
    <location>
        <position position="286"/>
    </location>
    <ligand>
        <name>FMN</name>
        <dbReference type="ChEBI" id="CHEBI:58210"/>
    </ligand>
</feature>
<reference evidence="14" key="1">
    <citation type="submission" date="2010-02" db="EMBL/GenBank/DDBJ databases">
        <title>Complete sequence of Ferroglobus placidus DSM 10642.</title>
        <authorList>
            <consortium name="US DOE Joint Genome Institute"/>
            <person name="Lucas S."/>
            <person name="Copeland A."/>
            <person name="Lapidus A."/>
            <person name="Cheng J.-F."/>
            <person name="Bruce D."/>
            <person name="Goodwin L."/>
            <person name="Pitluck S."/>
            <person name="Saunders E."/>
            <person name="Brettin T."/>
            <person name="Detter J.C."/>
            <person name="Han C."/>
            <person name="Tapia R."/>
            <person name="Larimer F."/>
            <person name="Land M."/>
            <person name="Hauser L."/>
            <person name="Kyrpides N."/>
            <person name="Ivanova N."/>
            <person name="Holmes D."/>
            <person name="Lovley D."/>
            <person name="Kyrpides N."/>
            <person name="Anderson I.J."/>
            <person name="Woyke T."/>
        </authorList>
    </citation>
    <scope>NUCLEOTIDE SEQUENCE [LARGE SCALE GENOMIC DNA]</scope>
    <source>
        <strain evidence="14">DSM 10642 / AEDII12DO</strain>
    </source>
</reference>
<feature type="binding site" evidence="11">
    <location>
        <position position="328"/>
    </location>
    <ligand>
        <name>FMN</name>
        <dbReference type="ChEBI" id="CHEBI:58210"/>
    </ligand>
</feature>
<feature type="binding site" evidence="11">
    <location>
        <begin position="124"/>
        <end position="126"/>
    </location>
    <ligand>
        <name>FMN</name>
        <dbReference type="ChEBI" id="CHEBI:58210"/>
    </ligand>
</feature>
<evidence type="ECO:0000313" key="13">
    <source>
        <dbReference type="EMBL" id="ADC66039.1"/>
    </source>
</evidence>
<dbReference type="InterPro" id="IPR000453">
    <property type="entry name" value="Chorismate_synth"/>
</dbReference>
<dbReference type="FunFam" id="3.60.150.10:FF:000002">
    <property type="entry name" value="Chorismate synthase"/>
    <property type="match status" value="1"/>
</dbReference>
<evidence type="ECO:0000256" key="12">
    <source>
        <dbReference type="RuleBase" id="RU000605"/>
    </source>
</evidence>
<dbReference type="KEGG" id="fpl:Ferp_1899"/>
<evidence type="ECO:0000256" key="11">
    <source>
        <dbReference type="HAMAP-Rule" id="MF_00300"/>
    </source>
</evidence>
<evidence type="ECO:0000256" key="2">
    <source>
        <dbReference type="ARBA" id="ARBA00008014"/>
    </source>
</evidence>
<dbReference type="GO" id="GO:0004107">
    <property type="term" value="F:chorismate synthase activity"/>
    <property type="evidence" value="ECO:0007669"/>
    <property type="project" value="UniProtKB-UniRule"/>
</dbReference>
<keyword evidence="10 11" id="KW-0456">Lyase</keyword>